<dbReference type="Proteomes" id="UP001156641">
    <property type="component" value="Unassembled WGS sequence"/>
</dbReference>
<dbReference type="EMBL" id="BSOS01000099">
    <property type="protein sequence ID" value="GLR68923.1"/>
    <property type="molecule type" value="Genomic_DNA"/>
</dbReference>
<dbReference type="PRINTS" id="PR01021">
    <property type="entry name" value="OMPADOMAIN"/>
</dbReference>
<keyword evidence="14" id="KW-1185">Reference proteome</keyword>
<keyword evidence="3" id="KW-1134">Transmembrane beta strand</keyword>
<dbReference type="Pfam" id="PF13505">
    <property type="entry name" value="OMP_b-brl"/>
    <property type="match status" value="1"/>
</dbReference>
<gene>
    <name evidence="13" type="ORF">GCM10010909_36050</name>
</gene>
<keyword evidence="2" id="KW-0813">Transport</keyword>
<dbReference type="InterPro" id="IPR036737">
    <property type="entry name" value="OmpA-like_sf"/>
</dbReference>
<dbReference type="InterPro" id="IPR011250">
    <property type="entry name" value="OMP/PagP_B-barrel"/>
</dbReference>
<evidence type="ECO:0000256" key="10">
    <source>
        <dbReference type="PROSITE-ProRule" id="PRU00473"/>
    </source>
</evidence>
<evidence type="ECO:0000256" key="2">
    <source>
        <dbReference type="ARBA" id="ARBA00022448"/>
    </source>
</evidence>
<evidence type="ECO:0000259" key="12">
    <source>
        <dbReference type="PROSITE" id="PS51123"/>
    </source>
</evidence>
<evidence type="ECO:0000256" key="8">
    <source>
        <dbReference type="ARBA" id="ARBA00023136"/>
    </source>
</evidence>
<dbReference type="Gene3D" id="3.30.1330.60">
    <property type="entry name" value="OmpA-like domain"/>
    <property type="match status" value="1"/>
</dbReference>
<dbReference type="PANTHER" id="PTHR30329:SF21">
    <property type="entry name" value="LIPOPROTEIN YIAD-RELATED"/>
    <property type="match status" value="1"/>
</dbReference>
<keyword evidence="4" id="KW-0812">Transmembrane</keyword>
<dbReference type="InterPro" id="IPR050330">
    <property type="entry name" value="Bact_OuterMem_StrucFunc"/>
</dbReference>
<dbReference type="CDD" id="cd07185">
    <property type="entry name" value="OmpA_C-like"/>
    <property type="match status" value="1"/>
</dbReference>
<dbReference type="RefSeq" id="WP_284259782.1">
    <property type="nucleotide sequence ID" value="NZ_BSOS01000099.1"/>
</dbReference>
<organism evidence="13 14">
    <name type="scientific">Acidocella aquatica</name>
    <dbReference type="NCBI Taxonomy" id="1922313"/>
    <lineage>
        <taxon>Bacteria</taxon>
        <taxon>Pseudomonadati</taxon>
        <taxon>Pseudomonadota</taxon>
        <taxon>Alphaproteobacteria</taxon>
        <taxon>Acetobacterales</taxon>
        <taxon>Acidocellaceae</taxon>
        <taxon>Acidocella</taxon>
    </lineage>
</organism>
<feature type="domain" description="OmpA-like" evidence="12">
    <location>
        <begin position="249"/>
        <end position="363"/>
    </location>
</feature>
<feature type="signal peptide" evidence="11">
    <location>
        <begin position="1"/>
        <end position="26"/>
    </location>
</feature>
<evidence type="ECO:0000313" key="13">
    <source>
        <dbReference type="EMBL" id="GLR68923.1"/>
    </source>
</evidence>
<dbReference type="InterPro" id="IPR006664">
    <property type="entry name" value="OMP_bac"/>
</dbReference>
<dbReference type="InterPro" id="IPR027385">
    <property type="entry name" value="Beta-barrel_OMP"/>
</dbReference>
<evidence type="ECO:0000256" key="9">
    <source>
        <dbReference type="ARBA" id="ARBA00023237"/>
    </source>
</evidence>
<dbReference type="Gene3D" id="2.40.160.20">
    <property type="match status" value="1"/>
</dbReference>
<comment type="subcellular location">
    <subcellularLocation>
        <location evidence="1">Cell outer membrane</location>
        <topology evidence="1">Multi-pass membrane protein</topology>
    </subcellularLocation>
</comment>
<reference evidence="14" key="1">
    <citation type="journal article" date="2019" name="Int. J. Syst. Evol. Microbiol.">
        <title>The Global Catalogue of Microorganisms (GCM) 10K type strain sequencing project: providing services to taxonomists for standard genome sequencing and annotation.</title>
        <authorList>
            <consortium name="The Broad Institute Genomics Platform"/>
            <consortium name="The Broad Institute Genome Sequencing Center for Infectious Disease"/>
            <person name="Wu L."/>
            <person name="Ma J."/>
        </authorList>
    </citation>
    <scope>NUCLEOTIDE SEQUENCE [LARGE SCALE GENOMIC DNA]</scope>
    <source>
        <strain evidence="14">NBRC 112502</strain>
    </source>
</reference>
<evidence type="ECO:0000256" key="4">
    <source>
        <dbReference type="ARBA" id="ARBA00022692"/>
    </source>
</evidence>
<keyword evidence="9" id="KW-0998">Cell outer membrane</keyword>
<dbReference type="Pfam" id="PF00691">
    <property type="entry name" value="OmpA"/>
    <property type="match status" value="1"/>
</dbReference>
<evidence type="ECO:0000256" key="5">
    <source>
        <dbReference type="ARBA" id="ARBA00022729"/>
    </source>
</evidence>
<evidence type="ECO:0000313" key="14">
    <source>
        <dbReference type="Proteomes" id="UP001156641"/>
    </source>
</evidence>
<dbReference type="PANTHER" id="PTHR30329">
    <property type="entry name" value="STATOR ELEMENT OF FLAGELLAR MOTOR COMPLEX"/>
    <property type="match status" value="1"/>
</dbReference>
<dbReference type="SUPFAM" id="SSF103088">
    <property type="entry name" value="OmpA-like"/>
    <property type="match status" value="1"/>
</dbReference>
<evidence type="ECO:0000256" key="6">
    <source>
        <dbReference type="ARBA" id="ARBA00023065"/>
    </source>
</evidence>
<evidence type="ECO:0000256" key="1">
    <source>
        <dbReference type="ARBA" id="ARBA00004571"/>
    </source>
</evidence>
<comment type="caution">
    <text evidence="13">The sequence shown here is derived from an EMBL/GenBank/DDBJ whole genome shotgun (WGS) entry which is preliminary data.</text>
</comment>
<accession>A0ABQ6AC75</accession>
<dbReference type="PROSITE" id="PS51123">
    <property type="entry name" value="OMPA_2"/>
    <property type="match status" value="1"/>
</dbReference>
<evidence type="ECO:0000256" key="7">
    <source>
        <dbReference type="ARBA" id="ARBA00023114"/>
    </source>
</evidence>
<proteinExistence type="predicted"/>
<keyword evidence="8 10" id="KW-0472">Membrane</keyword>
<dbReference type="InterPro" id="IPR006665">
    <property type="entry name" value="OmpA-like"/>
</dbReference>
<keyword evidence="6" id="KW-0406">Ion transport</keyword>
<dbReference type="SUPFAM" id="SSF56925">
    <property type="entry name" value="OMPA-like"/>
    <property type="match status" value="1"/>
</dbReference>
<name>A0ABQ6AC75_9PROT</name>
<protein>
    <submittedName>
        <fullName evidence="13">Membrane protein</fullName>
    </submittedName>
</protein>
<evidence type="ECO:0000256" key="11">
    <source>
        <dbReference type="SAM" id="SignalP"/>
    </source>
</evidence>
<evidence type="ECO:0000256" key="3">
    <source>
        <dbReference type="ARBA" id="ARBA00022452"/>
    </source>
</evidence>
<keyword evidence="5 11" id="KW-0732">Signal</keyword>
<feature type="chain" id="PRO_5046025661" evidence="11">
    <location>
        <begin position="27"/>
        <end position="363"/>
    </location>
</feature>
<sequence length="363" mass="38076">MKLRFILTAATCLALPAAALPGAAHAQPVTGPYVSLEGGVDFLMPVTFHESLHNTGGKMQYRPGYAGVASLGYGLGDGWRAQISMDDLHTTLHEIDDSAYGHIRASGVHTTWGPMLDVLYDMNVGLPIFPYVGAGAGYQWVQNENNGPFFASGTKGGFAYNLIAGLSYPIAPVPGLSLTAEYRFTQMIADTKEGESITGGFPAGSPIPGTVKYGHQSTNSILVGLRYQLFTPPAPAPAVAPAAAPVAAAPAPAPARTYLVFFDWDKATLTPRATQIIAQAASDSKTQATTTIDVNGYTDTSGTPVYNQGLSVRRAKAVAAQLVTDGVPASEITAKGFGDTNLLVPTGPGVREPQNRRVEIILN</sequence>
<keyword evidence="7" id="KW-0626">Porin</keyword>